<dbReference type="AlphaFoldDB" id="A0A914DYS7"/>
<dbReference type="Gene3D" id="4.10.410.10">
    <property type="entry name" value="Pancreatic trypsin inhibitor Kunitz domain"/>
    <property type="match status" value="3"/>
</dbReference>
<dbReference type="CDD" id="cd22593">
    <property type="entry name" value="Kunitz_conkunitzin"/>
    <property type="match status" value="2"/>
</dbReference>
<evidence type="ECO:0000313" key="7">
    <source>
        <dbReference type="Proteomes" id="UP000887540"/>
    </source>
</evidence>
<accession>A0A914DYS7</accession>
<evidence type="ECO:0000256" key="4">
    <source>
        <dbReference type="SAM" id="MobiDB-lite"/>
    </source>
</evidence>
<feature type="signal peptide" evidence="5">
    <location>
        <begin position="1"/>
        <end position="23"/>
    </location>
</feature>
<dbReference type="InterPro" id="IPR002223">
    <property type="entry name" value="Kunitz_BPTI"/>
</dbReference>
<protein>
    <submittedName>
        <fullName evidence="8">BPTI/Kunitz inhibitor domain-containing protein</fullName>
    </submittedName>
</protein>
<keyword evidence="7" id="KW-1185">Reference proteome</keyword>
<proteinExistence type="predicted"/>
<feature type="domain" description="BPTI/Kunitz inhibitor" evidence="6">
    <location>
        <begin position="134"/>
        <end position="184"/>
    </location>
</feature>
<reference evidence="8" key="1">
    <citation type="submission" date="2022-11" db="UniProtKB">
        <authorList>
            <consortium name="WormBaseParasite"/>
        </authorList>
    </citation>
    <scope>IDENTIFICATION</scope>
</reference>
<evidence type="ECO:0000313" key="8">
    <source>
        <dbReference type="WBParaSite" id="ACRNAN_scaffold464.g6677.t1"/>
    </source>
</evidence>
<dbReference type="Pfam" id="PF00014">
    <property type="entry name" value="Kunitz_BPTI"/>
    <property type="match status" value="3"/>
</dbReference>
<feature type="domain" description="BPTI/Kunitz inhibitor" evidence="6">
    <location>
        <begin position="232"/>
        <end position="286"/>
    </location>
</feature>
<feature type="region of interest" description="Disordered" evidence="4">
    <location>
        <begin position="221"/>
        <end position="244"/>
    </location>
</feature>
<evidence type="ECO:0000256" key="3">
    <source>
        <dbReference type="ARBA" id="ARBA00023157"/>
    </source>
</evidence>
<keyword evidence="3" id="KW-1015">Disulfide bond</keyword>
<evidence type="ECO:0000259" key="6">
    <source>
        <dbReference type="PROSITE" id="PS50279"/>
    </source>
</evidence>
<keyword evidence="5" id="KW-0732">Signal</keyword>
<dbReference type="SMART" id="SM00131">
    <property type="entry name" value="KU"/>
    <property type="match status" value="3"/>
</dbReference>
<name>A0A914DYS7_9BILA</name>
<organism evidence="7 8">
    <name type="scientific">Acrobeloides nanus</name>
    <dbReference type="NCBI Taxonomy" id="290746"/>
    <lineage>
        <taxon>Eukaryota</taxon>
        <taxon>Metazoa</taxon>
        <taxon>Ecdysozoa</taxon>
        <taxon>Nematoda</taxon>
        <taxon>Chromadorea</taxon>
        <taxon>Rhabditida</taxon>
        <taxon>Tylenchina</taxon>
        <taxon>Cephalobomorpha</taxon>
        <taxon>Cephaloboidea</taxon>
        <taxon>Cephalobidae</taxon>
        <taxon>Acrobeloides</taxon>
    </lineage>
</organism>
<evidence type="ECO:0000256" key="2">
    <source>
        <dbReference type="ARBA" id="ARBA00022900"/>
    </source>
</evidence>
<feature type="domain" description="BPTI/Kunitz inhibitor" evidence="6">
    <location>
        <begin position="296"/>
        <end position="346"/>
    </location>
</feature>
<dbReference type="InterPro" id="IPR036880">
    <property type="entry name" value="Kunitz_BPTI_sf"/>
</dbReference>
<dbReference type="GO" id="GO:0005615">
    <property type="term" value="C:extracellular space"/>
    <property type="evidence" value="ECO:0007669"/>
    <property type="project" value="TreeGrafter"/>
</dbReference>
<keyword evidence="1" id="KW-0646">Protease inhibitor</keyword>
<feature type="chain" id="PRO_5037517411" evidence="5">
    <location>
        <begin position="24"/>
        <end position="460"/>
    </location>
</feature>
<dbReference type="InterPro" id="IPR050098">
    <property type="entry name" value="TFPI/VKTCI-like"/>
</dbReference>
<dbReference type="GO" id="GO:0004867">
    <property type="term" value="F:serine-type endopeptidase inhibitor activity"/>
    <property type="evidence" value="ECO:0007669"/>
    <property type="project" value="UniProtKB-KW"/>
</dbReference>
<dbReference type="SUPFAM" id="SSF57362">
    <property type="entry name" value="BPTI-like"/>
    <property type="match status" value="3"/>
</dbReference>
<dbReference type="Pfam" id="PF14625">
    <property type="entry name" value="Lustrin_cystein"/>
    <property type="match status" value="1"/>
</dbReference>
<dbReference type="WBParaSite" id="ACRNAN_scaffold464.g6677.t1">
    <property type="protein sequence ID" value="ACRNAN_scaffold464.g6677.t1"/>
    <property type="gene ID" value="ACRNAN_scaffold464.g6677"/>
</dbReference>
<dbReference type="PANTHER" id="PTHR10083:SF374">
    <property type="entry name" value="BPTI_KUNITZ INHIBITOR DOMAIN-CONTAINING PROTEIN"/>
    <property type="match status" value="1"/>
</dbReference>
<evidence type="ECO:0000256" key="5">
    <source>
        <dbReference type="SAM" id="SignalP"/>
    </source>
</evidence>
<dbReference type="InterPro" id="IPR028150">
    <property type="entry name" value="Lustrin_cystein"/>
</dbReference>
<dbReference type="PROSITE" id="PS50279">
    <property type="entry name" value="BPTI_KUNITZ_2"/>
    <property type="match status" value="3"/>
</dbReference>
<dbReference type="Proteomes" id="UP000887540">
    <property type="component" value="Unplaced"/>
</dbReference>
<keyword evidence="2" id="KW-0722">Serine protease inhibitor</keyword>
<dbReference type="PANTHER" id="PTHR10083">
    <property type="entry name" value="KUNITZ-TYPE PROTEASE INHIBITOR-RELATED"/>
    <property type="match status" value="1"/>
</dbReference>
<sequence length="460" mass="51417">MKPSWVIGLSPLIFINLIDLTLGNHANQISQTNSTFRAKKPVSETHKRLNETQRFLLLEGDFMAHDSSLEKIDFSLLCSEGIPLLRENDVPKTCDPDAEKPEDGCPPSFWCHIGTNASTLNFCCPKNKKILNPCHLPPNSGFGTSKLVRYWYDWRAGKCRDFVYTSFGGNENNFLSKDACERKCTGTEPPAESILTSFNGNGNGIGKNKVELAPVYTSPTTMETSVKTPNPCVLSPDKGNKRKSNDKSILRWYYDVAAERCIQFRYFIYEGNENNFVNEPTCLETCGGGKLDISSCLYPMNIGHGEYAIPRFYYNAKTKSCKKFVYKGQNGNMNRFPSRSTCEKVCIKGTTKAAPKVTKISSTQNSTTLPSSPQPFTIPTNFLASILDLQNAFTQSPTSIAGDRQVFETTPQSEFMTSTSQTEPVNTTTLQPEFPTLVSMVNNYENDGMLYRVIQMNIMK</sequence>
<evidence type="ECO:0000256" key="1">
    <source>
        <dbReference type="ARBA" id="ARBA00022690"/>
    </source>
</evidence>